<dbReference type="Proteomes" id="UP000558488">
    <property type="component" value="Unassembled WGS sequence"/>
</dbReference>
<organism evidence="1 2">
    <name type="scientific">Pipistrellus kuhlii</name>
    <name type="common">Kuhl's pipistrelle</name>
    <dbReference type="NCBI Taxonomy" id="59472"/>
    <lineage>
        <taxon>Eukaryota</taxon>
        <taxon>Metazoa</taxon>
        <taxon>Chordata</taxon>
        <taxon>Craniata</taxon>
        <taxon>Vertebrata</taxon>
        <taxon>Euteleostomi</taxon>
        <taxon>Mammalia</taxon>
        <taxon>Eutheria</taxon>
        <taxon>Laurasiatheria</taxon>
        <taxon>Chiroptera</taxon>
        <taxon>Yangochiroptera</taxon>
        <taxon>Vespertilionidae</taxon>
        <taxon>Pipistrellus</taxon>
    </lineage>
</organism>
<sequence>MLAAEPPTHCRSRSSCISNRLHTLCVFETPFSHFLLRASLQSFCRWGWWEALVSVRQVGHDPPSCADRASWGRARGRGGSRKRSQLGLGITRKTSDHFPFLTSHANITSHFNVPYKTIPDIGNTWGGGGKICLEKAGV</sequence>
<protein>
    <submittedName>
        <fullName evidence="1">Uncharacterized protein</fullName>
    </submittedName>
</protein>
<evidence type="ECO:0000313" key="2">
    <source>
        <dbReference type="Proteomes" id="UP000558488"/>
    </source>
</evidence>
<dbReference type="AlphaFoldDB" id="A0A7J7YN53"/>
<comment type="caution">
    <text evidence="1">The sequence shown here is derived from an EMBL/GenBank/DDBJ whole genome shotgun (WGS) entry which is preliminary data.</text>
</comment>
<keyword evidence="2" id="KW-1185">Reference proteome</keyword>
<gene>
    <name evidence="1" type="ORF">mPipKuh1_010093</name>
</gene>
<reference evidence="1 2" key="1">
    <citation type="journal article" date="2020" name="Nature">
        <title>Six reference-quality genomes reveal evolution of bat adaptations.</title>
        <authorList>
            <person name="Jebb D."/>
            <person name="Huang Z."/>
            <person name="Pippel M."/>
            <person name="Hughes G.M."/>
            <person name="Lavrichenko K."/>
            <person name="Devanna P."/>
            <person name="Winkler S."/>
            <person name="Jermiin L.S."/>
            <person name="Skirmuntt E.C."/>
            <person name="Katzourakis A."/>
            <person name="Burkitt-Gray L."/>
            <person name="Ray D.A."/>
            <person name="Sullivan K.A.M."/>
            <person name="Roscito J.G."/>
            <person name="Kirilenko B.M."/>
            <person name="Davalos L.M."/>
            <person name="Corthals A.P."/>
            <person name="Power M.L."/>
            <person name="Jones G."/>
            <person name="Ransome R.D."/>
            <person name="Dechmann D.K.N."/>
            <person name="Locatelli A.G."/>
            <person name="Puechmaille S.J."/>
            <person name="Fedrigo O."/>
            <person name="Jarvis E.D."/>
            <person name="Hiller M."/>
            <person name="Vernes S.C."/>
            <person name="Myers E.W."/>
            <person name="Teeling E.C."/>
        </authorList>
    </citation>
    <scope>NUCLEOTIDE SEQUENCE [LARGE SCALE GENOMIC DNA]</scope>
    <source>
        <strain evidence="1">MPipKuh1</strain>
        <tissue evidence="1">Flight muscle</tissue>
    </source>
</reference>
<proteinExistence type="predicted"/>
<name>A0A7J7YN53_PIPKU</name>
<accession>A0A7J7YN53</accession>
<evidence type="ECO:0000313" key="1">
    <source>
        <dbReference type="EMBL" id="KAF6363096.1"/>
    </source>
</evidence>
<dbReference type="EMBL" id="JACAGB010000005">
    <property type="protein sequence ID" value="KAF6363096.1"/>
    <property type="molecule type" value="Genomic_DNA"/>
</dbReference>